<comment type="caution">
    <text evidence="2">The sequence shown here is derived from an EMBL/GenBank/DDBJ whole genome shotgun (WGS) entry which is preliminary data.</text>
</comment>
<evidence type="ECO:0000313" key="3">
    <source>
        <dbReference type="Proteomes" id="UP000228896"/>
    </source>
</evidence>
<evidence type="ECO:0000256" key="1">
    <source>
        <dbReference type="ARBA" id="ARBA00044777"/>
    </source>
</evidence>
<gene>
    <name evidence="2" type="ORF">COS18_03545</name>
</gene>
<organism evidence="2 3">
    <name type="scientific">Candidatus Falkowbacteria bacterium CG02_land_8_20_14_3_00_36_14</name>
    <dbReference type="NCBI Taxonomy" id="1974560"/>
    <lineage>
        <taxon>Bacteria</taxon>
        <taxon>Candidatus Falkowiibacteriota</taxon>
    </lineage>
</organism>
<dbReference type="Gene3D" id="1.10.10.580">
    <property type="entry name" value="Structural maintenance of chromosome 1. Chain E"/>
    <property type="match status" value="1"/>
</dbReference>
<dbReference type="Proteomes" id="UP000228896">
    <property type="component" value="Unassembled WGS sequence"/>
</dbReference>
<dbReference type="AlphaFoldDB" id="A0A2M7DMH5"/>
<dbReference type="Gene3D" id="6.10.250.2410">
    <property type="match status" value="1"/>
</dbReference>
<proteinExistence type="predicted"/>
<sequence>MVTIKIEKFEGPLILLLRLIEKEELDITQVSLVHITDQFIEYVSKITNIDPDEMADFLVVATKLLLIKSRALLPYLYPEEEKELEDLTKQLRMYKEFLEAKKKIEKIINNKKFMFAREFNRRAILSNINLFSPPKRITTVDFKKVFKELLARLKPSEKLEEKKLEPKISIEDKILEIKQMIINRIKISFNRFFTKSNSKTEIIVTFLAMLELIKKREVAVSQKKLFGEILISKE</sequence>
<dbReference type="InterPro" id="IPR023093">
    <property type="entry name" value="ScpA-like_C"/>
</dbReference>
<evidence type="ECO:0000313" key="2">
    <source>
        <dbReference type="EMBL" id="PIV50964.1"/>
    </source>
</evidence>
<reference evidence="3" key="1">
    <citation type="submission" date="2017-09" db="EMBL/GenBank/DDBJ databases">
        <title>Depth-based differentiation of microbial function through sediment-hosted aquifers and enrichment of novel symbionts in the deep terrestrial subsurface.</title>
        <authorList>
            <person name="Probst A.J."/>
            <person name="Ladd B."/>
            <person name="Jarett J.K."/>
            <person name="Geller-Mcgrath D.E."/>
            <person name="Sieber C.M.K."/>
            <person name="Emerson J.B."/>
            <person name="Anantharaman K."/>
            <person name="Thomas B.C."/>
            <person name="Malmstrom R."/>
            <person name="Stieglmeier M."/>
            <person name="Klingl A."/>
            <person name="Woyke T."/>
            <person name="Ryan C.M."/>
            <person name="Banfield J.F."/>
        </authorList>
    </citation>
    <scope>NUCLEOTIDE SEQUENCE [LARGE SCALE GENOMIC DNA]</scope>
</reference>
<dbReference type="PANTHER" id="PTHR33969:SF2">
    <property type="entry name" value="SEGREGATION AND CONDENSATION PROTEIN A"/>
    <property type="match status" value="1"/>
</dbReference>
<protein>
    <recommendedName>
        <fullName evidence="1">Segregation and condensation protein A</fullName>
    </recommendedName>
</protein>
<dbReference type="EMBL" id="PETS01000091">
    <property type="protein sequence ID" value="PIV50964.1"/>
    <property type="molecule type" value="Genomic_DNA"/>
</dbReference>
<name>A0A2M7DMH5_9BACT</name>
<dbReference type="Pfam" id="PF02616">
    <property type="entry name" value="SMC_ScpA"/>
    <property type="match status" value="1"/>
</dbReference>
<dbReference type="InterPro" id="IPR003768">
    <property type="entry name" value="ScpA"/>
</dbReference>
<accession>A0A2M7DMH5</accession>
<dbReference type="PANTHER" id="PTHR33969">
    <property type="entry name" value="SEGREGATION AND CONDENSATION PROTEIN A"/>
    <property type="match status" value="1"/>
</dbReference>